<dbReference type="Proteomes" id="UP000190626">
    <property type="component" value="Unassembled WGS sequence"/>
</dbReference>
<comment type="caution">
    <text evidence="2">The sequence shown here is derived from an EMBL/GenBank/DDBJ whole genome shotgun (WGS) entry which is preliminary data.</text>
</comment>
<evidence type="ECO:0000256" key="1">
    <source>
        <dbReference type="SAM" id="SignalP"/>
    </source>
</evidence>
<evidence type="ECO:0000313" key="3">
    <source>
        <dbReference type="Proteomes" id="UP000190626"/>
    </source>
</evidence>
<organism evidence="2 3">
    <name type="scientific">Paenibacillus ferrarius</name>
    <dbReference type="NCBI Taxonomy" id="1469647"/>
    <lineage>
        <taxon>Bacteria</taxon>
        <taxon>Bacillati</taxon>
        <taxon>Bacillota</taxon>
        <taxon>Bacilli</taxon>
        <taxon>Bacillales</taxon>
        <taxon>Paenibacillaceae</taxon>
        <taxon>Paenibacillus</taxon>
    </lineage>
</organism>
<protein>
    <submittedName>
        <fullName evidence="2">Uncharacterized protein</fullName>
    </submittedName>
</protein>
<name>A0A1V4HEE0_9BACL</name>
<dbReference type="AlphaFoldDB" id="A0A1V4HEE0"/>
<sequence>MSKWEKIVAISAAAMVFGTTAYAESVSNWDLPSKTAVESVKIENKILMTTSKLQWNADQLKLFQDHDVNRQFFPALLYKVNQFDDLRSKLMFTNAPGAKFTRKLATDADGEEIKLSILNINELNKDKTYEFYTAWLHTVEGDSQVSFRSLQRYAQPNGTLNDLVKTDDEIATIKFKDAEETDKKYRDYYLPNSFDNPFQQYTWQDEANTAKEKSYALINSKDKLESYKLGAARNLKFATGGNKVKFAITFKNNAMIRPDELVKTYNLTLSQIYAAGIKENEEEYTVSWYDTGLEVMTLMRPKQTEFVKFYFTELEGTAYVEDLQKMSKEPYVDVIEIESNGKQVPTGVHWLNKLYGN</sequence>
<evidence type="ECO:0000313" key="2">
    <source>
        <dbReference type="EMBL" id="OPH52976.1"/>
    </source>
</evidence>
<feature type="chain" id="PRO_5013161137" evidence="1">
    <location>
        <begin position="24"/>
        <end position="357"/>
    </location>
</feature>
<accession>A0A1V4HEE0</accession>
<proteinExistence type="predicted"/>
<keyword evidence="3" id="KW-1185">Reference proteome</keyword>
<dbReference type="EMBL" id="MBTG01000025">
    <property type="protein sequence ID" value="OPH52976.1"/>
    <property type="molecule type" value="Genomic_DNA"/>
</dbReference>
<gene>
    <name evidence="2" type="ORF">BC351_32470</name>
</gene>
<reference evidence="3" key="1">
    <citation type="submission" date="2016-07" db="EMBL/GenBank/DDBJ databases">
        <authorList>
            <person name="Florea S."/>
            <person name="Webb J.S."/>
            <person name="Jaromczyk J."/>
            <person name="Schardl C.L."/>
        </authorList>
    </citation>
    <scope>NUCLEOTIDE SEQUENCE [LARGE SCALE GENOMIC DNA]</scope>
    <source>
        <strain evidence="3">CY1</strain>
    </source>
</reference>
<feature type="signal peptide" evidence="1">
    <location>
        <begin position="1"/>
        <end position="23"/>
    </location>
</feature>
<keyword evidence="1" id="KW-0732">Signal</keyword>